<evidence type="ECO:0000259" key="2">
    <source>
        <dbReference type="Pfam" id="PF07727"/>
    </source>
</evidence>
<dbReference type="Pfam" id="PF07727">
    <property type="entry name" value="RVT_2"/>
    <property type="match status" value="1"/>
</dbReference>
<dbReference type="AlphaFoldDB" id="A0A2I0GYN1"/>
<dbReference type="InterPro" id="IPR013103">
    <property type="entry name" value="RVT_2"/>
</dbReference>
<accession>A0A2I0GYN1</accession>
<feature type="non-terminal residue" evidence="3">
    <location>
        <position position="1"/>
    </location>
</feature>
<feature type="non-terminal residue" evidence="3">
    <location>
        <position position="194"/>
    </location>
</feature>
<dbReference type="EMBL" id="PGOL01044181">
    <property type="protein sequence ID" value="PKH81485.1"/>
    <property type="molecule type" value="Genomic_DNA"/>
</dbReference>
<name>A0A2I0GYN1_PUNGR</name>
<proteinExistence type="predicted"/>
<evidence type="ECO:0000313" key="3">
    <source>
        <dbReference type="EMBL" id="PKH81485.1"/>
    </source>
</evidence>
<sequence>ISVPQSEEQNPSAKDGLLLVSSSPSTKTTSPKPLHRSERPHTLPNYLKDFVCNTVAVRPPRSTSPTPSFSSGKSTSLEHYLSYSKFTNRHFAYTAALDSDVEPRSYKEAFKDPRWHAAMLEEIRALELNKTWTIDRVPSDKKPIGCKWVFKIKRNADGSVERFKARLVAKGFTQVEGVDFNETFAPVAKLVTVR</sequence>
<gene>
    <name evidence="3" type="ORF">CRG98_050012</name>
</gene>
<keyword evidence="4" id="KW-1185">Reference proteome</keyword>
<feature type="compositionally biased region" description="Low complexity" evidence="1">
    <location>
        <begin position="21"/>
        <end position="32"/>
    </location>
</feature>
<feature type="compositionally biased region" description="Polar residues" evidence="1">
    <location>
        <begin position="1"/>
        <end position="12"/>
    </location>
</feature>
<organism evidence="3 4">
    <name type="scientific">Punica granatum</name>
    <name type="common">Pomegranate</name>
    <dbReference type="NCBI Taxonomy" id="22663"/>
    <lineage>
        <taxon>Eukaryota</taxon>
        <taxon>Viridiplantae</taxon>
        <taxon>Streptophyta</taxon>
        <taxon>Embryophyta</taxon>
        <taxon>Tracheophyta</taxon>
        <taxon>Spermatophyta</taxon>
        <taxon>Magnoliopsida</taxon>
        <taxon>eudicotyledons</taxon>
        <taxon>Gunneridae</taxon>
        <taxon>Pentapetalae</taxon>
        <taxon>rosids</taxon>
        <taxon>malvids</taxon>
        <taxon>Myrtales</taxon>
        <taxon>Lythraceae</taxon>
        <taxon>Punica</taxon>
    </lineage>
</organism>
<feature type="region of interest" description="Disordered" evidence="1">
    <location>
        <begin position="1"/>
        <end position="41"/>
    </location>
</feature>
<feature type="domain" description="Reverse transcriptase Ty1/copia-type" evidence="2">
    <location>
        <begin position="129"/>
        <end position="194"/>
    </location>
</feature>
<comment type="caution">
    <text evidence="3">The sequence shown here is derived from an EMBL/GenBank/DDBJ whole genome shotgun (WGS) entry which is preliminary data.</text>
</comment>
<reference evidence="3 4" key="1">
    <citation type="submission" date="2017-11" db="EMBL/GenBank/DDBJ databases">
        <title>De-novo sequencing of pomegranate (Punica granatum L.) genome.</title>
        <authorList>
            <person name="Akparov Z."/>
            <person name="Amiraslanov A."/>
            <person name="Hajiyeva S."/>
            <person name="Abbasov M."/>
            <person name="Kaur K."/>
            <person name="Hamwieh A."/>
            <person name="Solovyev V."/>
            <person name="Salamov A."/>
            <person name="Braich B."/>
            <person name="Kosarev P."/>
            <person name="Mahmoud A."/>
            <person name="Hajiyev E."/>
            <person name="Babayeva S."/>
            <person name="Izzatullayeva V."/>
            <person name="Mammadov A."/>
            <person name="Mammadov A."/>
            <person name="Sharifova S."/>
            <person name="Ojaghi J."/>
            <person name="Eynullazada K."/>
            <person name="Bayramov B."/>
            <person name="Abdulazimova A."/>
            <person name="Shahmuradov I."/>
        </authorList>
    </citation>
    <scope>NUCLEOTIDE SEQUENCE [LARGE SCALE GENOMIC DNA]</scope>
    <source>
        <strain evidence="4">cv. AG2017</strain>
        <tissue evidence="3">Leaf</tissue>
    </source>
</reference>
<evidence type="ECO:0000256" key="1">
    <source>
        <dbReference type="SAM" id="MobiDB-lite"/>
    </source>
</evidence>
<protein>
    <recommendedName>
        <fullName evidence="2">Reverse transcriptase Ty1/copia-type domain-containing protein</fullName>
    </recommendedName>
</protein>
<dbReference type="STRING" id="22663.A0A2I0GYN1"/>
<evidence type="ECO:0000313" key="4">
    <source>
        <dbReference type="Proteomes" id="UP000233551"/>
    </source>
</evidence>
<dbReference type="Proteomes" id="UP000233551">
    <property type="component" value="Unassembled WGS sequence"/>
</dbReference>